<dbReference type="PANTHER" id="PTHR24305">
    <property type="entry name" value="CYTOCHROME P450"/>
    <property type="match status" value="1"/>
</dbReference>
<keyword evidence="10" id="KW-1185">Reference proteome</keyword>
<dbReference type="OrthoDB" id="3934656at2759"/>
<dbReference type="InterPro" id="IPR050121">
    <property type="entry name" value="Cytochrome_P450_monoxygenase"/>
</dbReference>
<dbReference type="HOGENOM" id="CLU_001570_14_0_1"/>
<feature type="binding site" description="axial binding residue" evidence="8">
    <location>
        <position position="261"/>
    </location>
    <ligand>
        <name>heme</name>
        <dbReference type="ChEBI" id="CHEBI:30413"/>
    </ligand>
    <ligandPart>
        <name>Fe</name>
        <dbReference type="ChEBI" id="CHEBI:18248"/>
    </ligandPart>
</feature>
<proteinExistence type="inferred from homology"/>
<dbReference type="GO" id="GO:0004497">
    <property type="term" value="F:monooxygenase activity"/>
    <property type="evidence" value="ECO:0007669"/>
    <property type="project" value="UniProtKB-KW"/>
</dbReference>
<dbReference type="Proteomes" id="UP000012174">
    <property type="component" value="Unassembled WGS sequence"/>
</dbReference>
<dbReference type="AlphaFoldDB" id="M7SUI7"/>
<dbReference type="OMA" id="WIMDSIV"/>
<evidence type="ECO:0000256" key="7">
    <source>
        <dbReference type="ARBA" id="ARBA00023033"/>
    </source>
</evidence>
<evidence type="ECO:0000256" key="2">
    <source>
        <dbReference type="ARBA" id="ARBA00010617"/>
    </source>
</evidence>
<comment type="similarity">
    <text evidence="2">Belongs to the cytochrome P450 family.</text>
</comment>
<evidence type="ECO:0000313" key="10">
    <source>
        <dbReference type="Proteomes" id="UP000012174"/>
    </source>
</evidence>
<evidence type="ECO:0000256" key="3">
    <source>
        <dbReference type="ARBA" id="ARBA00022617"/>
    </source>
</evidence>
<dbReference type="Pfam" id="PF00067">
    <property type="entry name" value="p450"/>
    <property type="match status" value="1"/>
</dbReference>
<dbReference type="KEGG" id="ela:UCREL1_2751"/>
<name>M7SUI7_EUTLA</name>
<dbReference type="PRINTS" id="PR00385">
    <property type="entry name" value="P450"/>
</dbReference>
<dbReference type="STRING" id="1287681.M7SUI7"/>
<keyword evidence="3 8" id="KW-0349">Heme</keyword>
<dbReference type="PANTHER" id="PTHR24305:SF77">
    <property type="entry name" value="CYTOCHROME P450 MONOOXYGENASE"/>
    <property type="match status" value="1"/>
</dbReference>
<organism evidence="9 10">
    <name type="scientific">Eutypa lata (strain UCR-EL1)</name>
    <name type="common">Grapevine dieback disease fungus</name>
    <name type="synonym">Eutypa armeniacae</name>
    <dbReference type="NCBI Taxonomy" id="1287681"/>
    <lineage>
        <taxon>Eukaryota</taxon>
        <taxon>Fungi</taxon>
        <taxon>Dikarya</taxon>
        <taxon>Ascomycota</taxon>
        <taxon>Pezizomycotina</taxon>
        <taxon>Sordariomycetes</taxon>
        <taxon>Xylariomycetidae</taxon>
        <taxon>Xylariales</taxon>
        <taxon>Diatrypaceae</taxon>
        <taxon>Eutypa</taxon>
    </lineage>
</organism>
<evidence type="ECO:0000256" key="8">
    <source>
        <dbReference type="PIRSR" id="PIRSR602401-1"/>
    </source>
</evidence>
<evidence type="ECO:0000256" key="6">
    <source>
        <dbReference type="ARBA" id="ARBA00023004"/>
    </source>
</evidence>
<evidence type="ECO:0000256" key="5">
    <source>
        <dbReference type="ARBA" id="ARBA00023002"/>
    </source>
</evidence>
<evidence type="ECO:0000256" key="1">
    <source>
        <dbReference type="ARBA" id="ARBA00001971"/>
    </source>
</evidence>
<dbReference type="SUPFAM" id="SSF48264">
    <property type="entry name" value="Cytochrome P450"/>
    <property type="match status" value="1"/>
</dbReference>
<dbReference type="Gene3D" id="1.10.630.10">
    <property type="entry name" value="Cytochrome P450"/>
    <property type="match status" value="1"/>
</dbReference>
<comment type="cofactor">
    <cofactor evidence="1 8">
        <name>heme</name>
        <dbReference type="ChEBI" id="CHEBI:30413"/>
    </cofactor>
</comment>
<evidence type="ECO:0000256" key="4">
    <source>
        <dbReference type="ARBA" id="ARBA00022723"/>
    </source>
</evidence>
<dbReference type="GO" id="GO:0005506">
    <property type="term" value="F:iron ion binding"/>
    <property type="evidence" value="ECO:0007669"/>
    <property type="project" value="InterPro"/>
</dbReference>
<dbReference type="GO" id="GO:0016705">
    <property type="term" value="F:oxidoreductase activity, acting on paired donors, with incorporation or reduction of molecular oxygen"/>
    <property type="evidence" value="ECO:0007669"/>
    <property type="project" value="InterPro"/>
</dbReference>
<dbReference type="InterPro" id="IPR001128">
    <property type="entry name" value="Cyt_P450"/>
</dbReference>
<reference evidence="10" key="1">
    <citation type="journal article" date="2013" name="Genome Announc.">
        <title>Draft genome sequence of the grapevine dieback fungus Eutypa lata UCR-EL1.</title>
        <authorList>
            <person name="Blanco-Ulate B."/>
            <person name="Rolshausen P.E."/>
            <person name="Cantu D."/>
        </authorList>
    </citation>
    <scope>NUCLEOTIDE SEQUENCE [LARGE SCALE GENOMIC DNA]</scope>
    <source>
        <strain evidence="10">UCR-EL1</strain>
    </source>
</reference>
<dbReference type="PRINTS" id="PR00463">
    <property type="entry name" value="EP450I"/>
</dbReference>
<accession>M7SUI7</accession>
<keyword evidence="6 8" id="KW-0408">Iron</keyword>
<dbReference type="EMBL" id="KB705907">
    <property type="protein sequence ID" value="EMR70214.1"/>
    <property type="molecule type" value="Genomic_DNA"/>
</dbReference>
<keyword evidence="4 8" id="KW-0479">Metal-binding</keyword>
<dbReference type="eggNOG" id="KOG0156">
    <property type="taxonomic scope" value="Eukaryota"/>
</dbReference>
<evidence type="ECO:0000313" key="9">
    <source>
        <dbReference type="EMBL" id="EMR70214.1"/>
    </source>
</evidence>
<keyword evidence="7 9" id="KW-0503">Monooxygenase</keyword>
<protein>
    <submittedName>
        <fullName evidence="9">Putative cytochrome p450 monooxygenase protein</fullName>
    </submittedName>
</protein>
<keyword evidence="5" id="KW-0560">Oxidoreductase</keyword>
<dbReference type="GO" id="GO:0020037">
    <property type="term" value="F:heme binding"/>
    <property type="evidence" value="ECO:0007669"/>
    <property type="project" value="InterPro"/>
</dbReference>
<dbReference type="InterPro" id="IPR036396">
    <property type="entry name" value="Cyt_P450_sf"/>
</dbReference>
<gene>
    <name evidence="9" type="ORF">UCREL1_2751</name>
</gene>
<sequence>MLDIEGHDKMKAMLSPGYSGRETAGVEQDVDDQLKNLVDMIRRKYATDGRGGEFRPLDLAKVSGYFTLDVISRVALVRQYYAPDAKDKKNMLGSFVRHGLSQQECEVEALFMFVAGSDTTAAVIRVTLLYILSSPLVYHRLKHEIAEALREERVSSPIKQSEAKSLPYLQAVIYEGLRIRPVALGLMPKEVPPEGDTIHGKFIPGGTSIGMNPSGLLRSKELFGADADMFRPERFLEIDKEARTKMQRDVELTFGYGRWMCAGKPIAFLELNKVYFELFRAFDFQIVDPRNSMDSSSAMLFMDKDFYVRVIEASD</sequence>
<dbReference type="InterPro" id="IPR002401">
    <property type="entry name" value="Cyt_P450_E_grp-I"/>
</dbReference>